<name>A0A5C5V6H2_9BACT</name>
<keyword evidence="3" id="KW-0804">Transcription</keyword>
<evidence type="ECO:0000313" key="5">
    <source>
        <dbReference type="EMBL" id="TWT33509.1"/>
    </source>
</evidence>
<dbReference type="PANTHER" id="PTHR30363:SF44">
    <property type="entry name" value="AGA OPERON TRANSCRIPTIONAL REPRESSOR-RELATED"/>
    <property type="match status" value="1"/>
</dbReference>
<dbReference type="InterPro" id="IPR014036">
    <property type="entry name" value="DeoR-like_C"/>
</dbReference>
<proteinExistence type="predicted"/>
<evidence type="ECO:0000256" key="3">
    <source>
        <dbReference type="ARBA" id="ARBA00023163"/>
    </source>
</evidence>
<dbReference type="EMBL" id="SIHJ01000002">
    <property type="protein sequence ID" value="TWT33509.1"/>
    <property type="molecule type" value="Genomic_DNA"/>
</dbReference>
<dbReference type="InterPro" id="IPR036390">
    <property type="entry name" value="WH_DNA-bd_sf"/>
</dbReference>
<dbReference type="RefSeq" id="WP_146566201.1">
    <property type="nucleotide sequence ID" value="NZ_SIHJ01000002.1"/>
</dbReference>
<evidence type="ECO:0000256" key="2">
    <source>
        <dbReference type="ARBA" id="ARBA00023125"/>
    </source>
</evidence>
<dbReference type="PANTHER" id="PTHR30363">
    <property type="entry name" value="HTH-TYPE TRANSCRIPTIONAL REGULATOR SRLR-RELATED"/>
    <property type="match status" value="1"/>
</dbReference>
<dbReference type="InterPro" id="IPR037171">
    <property type="entry name" value="NagB/RpiA_transferase-like"/>
</dbReference>
<dbReference type="GO" id="GO:0003677">
    <property type="term" value="F:DNA binding"/>
    <property type="evidence" value="ECO:0007669"/>
    <property type="project" value="UniProtKB-KW"/>
</dbReference>
<keyword evidence="6" id="KW-1185">Reference proteome</keyword>
<organism evidence="5 6">
    <name type="scientific">Posidoniimonas corsicana</name>
    <dbReference type="NCBI Taxonomy" id="1938618"/>
    <lineage>
        <taxon>Bacteria</taxon>
        <taxon>Pseudomonadati</taxon>
        <taxon>Planctomycetota</taxon>
        <taxon>Planctomycetia</taxon>
        <taxon>Pirellulales</taxon>
        <taxon>Lacipirellulaceae</taxon>
        <taxon>Posidoniimonas</taxon>
    </lineage>
</organism>
<dbReference type="PROSITE" id="PS00894">
    <property type="entry name" value="HTH_DEOR_1"/>
    <property type="match status" value="1"/>
</dbReference>
<reference evidence="5 6" key="1">
    <citation type="submission" date="2019-02" db="EMBL/GenBank/DDBJ databases">
        <title>Deep-cultivation of Planctomycetes and their phenomic and genomic characterization uncovers novel biology.</title>
        <authorList>
            <person name="Wiegand S."/>
            <person name="Jogler M."/>
            <person name="Boedeker C."/>
            <person name="Pinto D."/>
            <person name="Vollmers J."/>
            <person name="Rivas-Marin E."/>
            <person name="Kohn T."/>
            <person name="Peeters S.H."/>
            <person name="Heuer A."/>
            <person name="Rast P."/>
            <person name="Oberbeckmann S."/>
            <person name="Bunk B."/>
            <person name="Jeske O."/>
            <person name="Meyerdierks A."/>
            <person name="Storesund J.E."/>
            <person name="Kallscheuer N."/>
            <person name="Luecker S."/>
            <person name="Lage O.M."/>
            <person name="Pohl T."/>
            <person name="Merkel B.J."/>
            <person name="Hornburger P."/>
            <person name="Mueller R.-W."/>
            <person name="Bruemmer F."/>
            <person name="Labrenz M."/>
            <person name="Spormann A.M."/>
            <person name="Op Den Camp H."/>
            <person name="Overmann J."/>
            <person name="Amann R."/>
            <person name="Jetten M.S.M."/>
            <person name="Mascher T."/>
            <person name="Medema M.H."/>
            <person name="Devos D.P."/>
            <person name="Kaster A.-K."/>
            <person name="Ovreas L."/>
            <person name="Rohde M."/>
            <person name="Galperin M.Y."/>
            <person name="Jogler C."/>
        </authorList>
    </citation>
    <scope>NUCLEOTIDE SEQUENCE [LARGE SCALE GENOMIC DNA]</scope>
    <source>
        <strain evidence="5 6">KOR34</strain>
    </source>
</reference>
<sequence length="275" mass="29175">MTQEAATQSTTPTTPLPQERHDQIIGLLEKQGSVRVAKLAERFSVAEETIRRDLERLGEAGLLVRTHGGALRIRDDRQDAPIAVRRTTNAAQKRAIAAVAVPLVQEGETIALDSSSTALELASALPDIPLTVVTNSLDAVRVLAARTHITATLTGGELAPESRSLLGPIAEGTLRQFAFDKVFFSCKAIDPRRGLSEASVAHASLKRWLLDLADASVLLADHSKFGVRSVSFFGMLTEVGTLVTDDQTNQDFLGPLEAAGVQTLIAAPSGANAGP</sequence>
<keyword evidence="1" id="KW-0805">Transcription regulation</keyword>
<dbReference type="InterPro" id="IPR001034">
    <property type="entry name" value="DeoR_HTH"/>
</dbReference>
<dbReference type="InterPro" id="IPR050313">
    <property type="entry name" value="Carb_Metab_HTH_regulators"/>
</dbReference>
<dbReference type="SMART" id="SM01134">
    <property type="entry name" value="DeoRC"/>
    <property type="match status" value="1"/>
</dbReference>
<dbReference type="SUPFAM" id="SSF46785">
    <property type="entry name" value="Winged helix' DNA-binding domain"/>
    <property type="match status" value="1"/>
</dbReference>
<dbReference type="AlphaFoldDB" id="A0A5C5V6H2"/>
<dbReference type="PROSITE" id="PS51000">
    <property type="entry name" value="HTH_DEOR_2"/>
    <property type="match status" value="1"/>
</dbReference>
<comment type="caution">
    <text evidence="5">The sequence shown here is derived from an EMBL/GenBank/DDBJ whole genome shotgun (WGS) entry which is preliminary data.</text>
</comment>
<dbReference type="InterPro" id="IPR018356">
    <property type="entry name" value="Tscrpt_reg_HTH_DeoR_CS"/>
</dbReference>
<evidence type="ECO:0000259" key="4">
    <source>
        <dbReference type="PROSITE" id="PS51000"/>
    </source>
</evidence>
<dbReference type="PRINTS" id="PR00037">
    <property type="entry name" value="HTHLACR"/>
</dbReference>
<accession>A0A5C5V6H2</accession>
<dbReference type="InterPro" id="IPR036388">
    <property type="entry name" value="WH-like_DNA-bd_sf"/>
</dbReference>
<protein>
    <submittedName>
        <fullName evidence="5">Glucitol operon repressor</fullName>
    </submittedName>
</protein>
<dbReference type="OrthoDB" id="9798651at2"/>
<keyword evidence="2" id="KW-0238">DNA-binding</keyword>
<gene>
    <name evidence="5" type="primary">srlR</name>
    <name evidence="5" type="ORF">KOR34_33410</name>
</gene>
<dbReference type="Pfam" id="PF00455">
    <property type="entry name" value="DeoRC"/>
    <property type="match status" value="1"/>
</dbReference>
<dbReference type="SMART" id="SM00420">
    <property type="entry name" value="HTH_DEOR"/>
    <property type="match status" value="1"/>
</dbReference>
<evidence type="ECO:0000313" key="6">
    <source>
        <dbReference type="Proteomes" id="UP000316714"/>
    </source>
</evidence>
<evidence type="ECO:0000256" key="1">
    <source>
        <dbReference type="ARBA" id="ARBA00023015"/>
    </source>
</evidence>
<feature type="domain" description="HTH deoR-type" evidence="4">
    <location>
        <begin position="17"/>
        <end position="72"/>
    </location>
</feature>
<dbReference type="Gene3D" id="3.40.50.1360">
    <property type="match status" value="1"/>
</dbReference>
<dbReference type="Pfam" id="PF08220">
    <property type="entry name" value="HTH_DeoR"/>
    <property type="match status" value="1"/>
</dbReference>
<dbReference type="GO" id="GO:0003700">
    <property type="term" value="F:DNA-binding transcription factor activity"/>
    <property type="evidence" value="ECO:0007669"/>
    <property type="project" value="InterPro"/>
</dbReference>
<dbReference type="Proteomes" id="UP000316714">
    <property type="component" value="Unassembled WGS sequence"/>
</dbReference>
<dbReference type="Gene3D" id="1.10.10.10">
    <property type="entry name" value="Winged helix-like DNA-binding domain superfamily/Winged helix DNA-binding domain"/>
    <property type="match status" value="1"/>
</dbReference>
<dbReference type="SUPFAM" id="SSF100950">
    <property type="entry name" value="NagB/RpiA/CoA transferase-like"/>
    <property type="match status" value="1"/>
</dbReference>